<keyword evidence="9 16" id="KW-0460">Magnesium</keyword>
<dbReference type="GO" id="GO:0009052">
    <property type="term" value="P:pentose-phosphate shunt, non-oxidative branch"/>
    <property type="evidence" value="ECO:0007669"/>
    <property type="project" value="UniProtKB-ARBA"/>
</dbReference>
<feature type="binding site" evidence="14">
    <location>
        <position position="277"/>
    </location>
    <ligand>
        <name>substrate</name>
    </ligand>
</feature>
<gene>
    <name evidence="20" type="ORF">UU7_15580</name>
</gene>
<dbReference type="PROSITE" id="PS00802">
    <property type="entry name" value="TRANSKETOLASE_2"/>
    <property type="match status" value="1"/>
</dbReference>
<evidence type="ECO:0000256" key="11">
    <source>
        <dbReference type="ARBA" id="ARBA00049473"/>
    </source>
</evidence>
<dbReference type="PANTHER" id="PTHR43522:SF2">
    <property type="entry name" value="TRANSKETOLASE 1-RELATED"/>
    <property type="match status" value="1"/>
</dbReference>
<evidence type="ECO:0000256" key="13">
    <source>
        <dbReference type="PIRSR" id="PIRSR605478-1"/>
    </source>
</evidence>
<evidence type="ECO:0000256" key="7">
    <source>
        <dbReference type="ARBA" id="ARBA00022723"/>
    </source>
</evidence>
<feature type="domain" description="Transketolase-like pyrimidine-binding" evidence="19">
    <location>
        <begin position="369"/>
        <end position="555"/>
    </location>
</feature>
<dbReference type="Gene3D" id="3.40.50.920">
    <property type="match status" value="1"/>
</dbReference>
<evidence type="ECO:0000256" key="9">
    <source>
        <dbReference type="ARBA" id="ARBA00022842"/>
    </source>
</evidence>
<protein>
    <recommendedName>
        <fullName evidence="5 12">Transketolase</fullName>
        <ecNumber evidence="5 12">2.2.1.1</ecNumber>
    </recommendedName>
</protein>
<dbReference type="SUPFAM" id="SSF52518">
    <property type="entry name" value="Thiamin diphosphate-binding fold (THDP-binding)"/>
    <property type="match status" value="2"/>
</dbReference>
<comment type="cofactor">
    <cofactor evidence="16">
        <name>Mg(2+)</name>
        <dbReference type="ChEBI" id="CHEBI:18420"/>
    </cofactor>
    <text evidence="16">Binds 1 Mg(2+) ion per subunit. Can also utilize other divalent metal cations, such as Ca(2+), Mn(2+) and Co(2+).</text>
</comment>
<evidence type="ECO:0000256" key="16">
    <source>
        <dbReference type="PIRSR" id="PIRSR605478-4"/>
    </source>
</evidence>
<evidence type="ECO:0000256" key="4">
    <source>
        <dbReference type="ARBA" id="ARBA00011738"/>
    </source>
</evidence>
<dbReference type="EC" id="2.2.1.1" evidence="5 12"/>
<dbReference type="STRING" id="1163407.UU7_15580"/>
<feature type="site" description="Important for catalytic activity" evidence="17">
    <location>
        <position position="277"/>
    </location>
</feature>
<keyword evidence="7 16" id="KW-0479">Metal-binding</keyword>
<dbReference type="InterPro" id="IPR029061">
    <property type="entry name" value="THDP-binding"/>
</dbReference>
<feature type="binding site" evidence="15">
    <location>
        <position position="173"/>
    </location>
    <ligand>
        <name>thiamine diphosphate</name>
        <dbReference type="ChEBI" id="CHEBI:58937"/>
    </ligand>
</feature>
<feature type="binding site" evidence="15">
    <location>
        <position position="467"/>
    </location>
    <ligand>
        <name>thiamine diphosphate</name>
        <dbReference type="ChEBI" id="CHEBI:58937"/>
    </ligand>
</feature>
<dbReference type="InterPro" id="IPR033247">
    <property type="entry name" value="Transketolase_fam"/>
</dbReference>
<comment type="similarity">
    <text evidence="3 18">Belongs to the transketolase family.</text>
</comment>
<feature type="binding site" evidence="15">
    <location>
        <position position="277"/>
    </location>
    <ligand>
        <name>thiamine diphosphate</name>
        <dbReference type="ChEBI" id="CHEBI:58937"/>
    </ligand>
</feature>
<evidence type="ECO:0000256" key="10">
    <source>
        <dbReference type="ARBA" id="ARBA00023052"/>
    </source>
</evidence>
<comment type="cofactor">
    <cofactor evidence="18">
        <name>Mg(2+)</name>
        <dbReference type="ChEBI" id="CHEBI:18420"/>
    </cofactor>
    <cofactor evidence="18">
        <name>Ca(2+)</name>
        <dbReference type="ChEBI" id="CHEBI:29108"/>
    </cofactor>
    <cofactor evidence="18">
        <name>Mn(2+)</name>
        <dbReference type="ChEBI" id="CHEBI:29035"/>
    </cofactor>
    <cofactor evidence="18">
        <name>Co(2+)</name>
        <dbReference type="ChEBI" id="CHEBI:48828"/>
    </cofactor>
    <text evidence="18">Binds 1 Mg(2+) ion per subunit. Can also utilize other divalent metal cations, such as Ca(2+), Mn(2+) and Co(2+).</text>
</comment>
<dbReference type="GO" id="GO:0005829">
    <property type="term" value="C:cytosol"/>
    <property type="evidence" value="ECO:0007669"/>
    <property type="project" value="TreeGrafter"/>
</dbReference>
<feature type="binding site" evidence="15">
    <location>
        <begin position="131"/>
        <end position="133"/>
    </location>
    <ligand>
        <name>thiamine diphosphate</name>
        <dbReference type="ChEBI" id="CHEBI:58937"/>
    </ligand>
</feature>
<dbReference type="InterPro" id="IPR049557">
    <property type="entry name" value="Transketolase_CS"/>
</dbReference>
<dbReference type="Pfam" id="PF22613">
    <property type="entry name" value="Transketolase_C_1"/>
    <property type="match status" value="1"/>
</dbReference>
<comment type="cofactor">
    <cofactor evidence="15">
        <name>thiamine diphosphate</name>
        <dbReference type="ChEBI" id="CHEBI:58937"/>
    </cofactor>
    <text evidence="15">Binds 1 thiamine pyrophosphate per subunit. During the reaction, the substrate forms a covalent intermediate with the cofactor.</text>
</comment>
<comment type="caution">
    <text evidence="20">The sequence shown here is derived from an EMBL/GenBank/DDBJ whole genome shotgun (WGS) entry which is preliminary data.</text>
</comment>
<feature type="binding site" evidence="14">
    <location>
        <position position="399"/>
    </location>
    <ligand>
        <name>substrate</name>
    </ligand>
</feature>
<reference evidence="20 21" key="1">
    <citation type="journal article" date="2012" name="J. Bacteriol.">
        <title>Genome sequences for six rhodanobacter strains, isolated from soils and the terrestrial subsurface, with variable denitrification capabilities.</title>
        <authorList>
            <person name="Kostka J.E."/>
            <person name="Green S.J."/>
            <person name="Rishishwar L."/>
            <person name="Prakash O."/>
            <person name="Katz L.S."/>
            <person name="Marino-Ramirez L."/>
            <person name="Jordan I.K."/>
            <person name="Munk C."/>
            <person name="Ivanova N."/>
            <person name="Mikhailova N."/>
            <person name="Watson D.B."/>
            <person name="Brown S.D."/>
            <person name="Palumbo A.V."/>
            <person name="Brooks S.C."/>
        </authorList>
    </citation>
    <scope>NUCLEOTIDE SEQUENCE [LARGE SCALE GENOMIC DNA]</scope>
    <source>
        <strain evidence="20 21">B39</strain>
    </source>
</reference>
<evidence type="ECO:0000256" key="15">
    <source>
        <dbReference type="PIRSR" id="PIRSR605478-3"/>
    </source>
</evidence>
<feature type="active site" description="Proton donor" evidence="13">
    <location>
        <position position="441"/>
    </location>
</feature>
<evidence type="ECO:0000256" key="14">
    <source>
        <dbReference type="PIRSR" id="PIRSR605478-2"/>
    </source>
</evidence>
<dbReference type="SMART" id="SM00861">
    <property type="entry name" value="Transket_pyr"/>
    <property type="match status" value="1"/>
</dbReference>
<dbReference type="Gene3D" id="3.40.50.970">
    <property type="match status" value="2"/>
</dbReference>
<feature type="binding site" evidence="14">
    <location>
        <position position="43"/>
    </location>
    <ligand>
        <name>substrate</name>
    </ligand>
</feature>
<keyword evidence="8 18" id="KW-0106">Calcium</keyword>
<feature type="binding site" evidence="14">
    <location>
        <position position="503"/>
    </location>
    <ligand>
        <name>substrate</name>
    </ligand>
</feature>
<comment type="cofactor">
    <cofactor evidence="1">
        <name>Ca(2+)</name>
        <dbReference type="ChEBI" id="CHEBI:29108"/>
    </cofactor>
</comment>
<evidence type="ECO:0000259" key="19">
    <source>
        <dbReference type="SMART" id="SM00861"/>
    </source>
</evidence>
<name>I4VUI1_9GAMM</name>
<comment type="function">
    <text evidence="18">Catalyzes the transfer of a two-carbon ketol group from a ketose donor to an aldose acceptor, via a covalent intermediate with the cofactor thiamine pyrophosphate.</text>
</comment>
<evidence type="ECO:0000256" key="5">
    <source>
        <dbReference type="ARBA" id="ARBA00013152"/>
    </source>
</evidence>
<dbReference type="Proteomes" id="UP000003226">
    <property type="component" value="Unassembled WGS sequence"/>
</dbReference>
<dbReference type="InterPro" id="IPR020826">
    <property type="entry name" value="Transketolase_BS"/>
</dbReference>
<evidence type="ECO:0000256" key="6">
    <source>
        <dbReference type="ARBA" id="ARBA00022679"/>
    </source>
</evidence>
<dbReference type="Pfam" id="PF02779">
    <property type="entry name" value="Transket_pyr"/>
    <property type="match status" value="1"/>
</dbReference>
<dbReference type="PROSITE" id="PS00801">
    <property type="entry name" value="TRANSKETOLASE_1"/>
    <property type="match status" value="1"/>
</dbReference>
<feature type="site" description="Important for catalytic activity" evidence="17">
    <location>
        <position position="43"/>
    </location>
</feature>
<feature type="binding site" evidence="14">
    <location>
        <position position="372"/>
    </location>
    <ligand>
        <name>substrate</name>
    </ligand>
</feature>
<evidence type="ECO:0000256" key="18">
    <source>
        <dbReference type="RuleBase" id="RU004996"/>
    </source>
</evidence>
<evidence type="ECO:0000256" key="12">
    <source>
        <dbReference type="NCBIfam" id="TIGR00232"/>
    </source>
</evidence>
<dbReference type="InterPro" id="IPR055152">
    <property type="entry name" value="Transketolase-like_C_2"/>
</dbReference>
<dbReference type="FunFam" id="3.40.50.920:FF:000003">
    <property type="entry name" value="Transketolase"/>
    <property type="match status" value="1"/>
</dbReference>
<feature type="binding site" evidence="16">
    <location>
        <position position="202"/>
    </location>
    <ligand>
        <name>Mg(2+)</name>
        <dbReference type="ChEBI" id="CHEBI:18420"/>
    </ligand>
</feature>
<keyword evidence="6 18" id="KW-0808">Transferase</keyword>
<evidence type="ECO:0000256" key="8">
    <source>
        <dbReference type="ARBA" id="ARBA00022837"/>
    </source>
</evidence>
<comment type="cofactor">
    <cofactor evidence="2">
        <name>Co(2+)</name>
        <dbReference type="ChEBI" id="CHEBI:48828"/>
    </cofactor>
</comment>
<keyword evidence="10 15" id="KW-0786">Thiamine pyrophosphate</keyword>
<dbReference type="CDD" id="cd07033">
    <property type="entry name" value="TPP_PYR_DXS_TK_like"/>
    <property type="match status" value="1"/>
</dbReference>
<dbReference type="InterPro" id="IPR005475">
    <property type="entry name" value="Transketolase-like_Pyr-bd"/>
</dbReference>
<organism evidence="20 21">
    <name type="scientific">Rhodanobacter spathiphylli B39</name>
    <dbReference type="NCBI Taxonomy" id="1163407"/>
    <lineage>
        <taxon>Bacteria</taxon>
        <taxon>Pseudomonadati</taxon>
        <taxon>Pseudomonadota</taxon>
        <taxon>Gammaproteobacteria</taxon>
        <taxon>Lysobacterales</taxon>
        <taxon>Rhodanobacteraceae</taxon>
        <taxon>Rhodanobacter</taxon>
    </lineage>
</organism>
<dbReference type="GO" id="GO:0046872">
    <property type="term" value="F:metal ion binding"/>
    <property type="evidence" value="ECO:0007669"/>
    <property type="project" value="UniProtKB-KW"/>
</dbReference>
<evidence type="ECO:0000313" key="20">
    <source>
        <dbReference type="EMBL" id="EIL90872.1"/>
    </source>
</evidence>
<feature type="binding site" evidence="16">
    <location>
        <position position="204"/>
    </location>
    <ligand>
        <name>Mg(2+)</name>
        <dbReference type="ChEBI" id="CHEBI:18420"/>
    </ligand>
</feature>
<sequence>MTVVASHHSPTLENIMSHDLDQQCINMLRFLSVDMVQKADSGHPGLPLGAAPMAYVLWTRHMKFHPADPHWADRDRFVLSAGHGSALLYSLLFASGYDVSLDDIRQFRQWGSKTPGHPEYGHTPGVEVTTGPLGQGLANAVGMALGEAQLAATYNRDGHRIIDHHTYAIVSDGDLMEGVASEAASLAGHLKLGKLICLYDDNYVTLSAGTDMTFTEDRGARFDAYGWQTIHVDDGNDVDAIHAALRAAREDTSRPSLILVRTHIGYGSPEQDSYKAHGSPLGVEDVKKTKANLGWPVEPDFLVPEPALAHMREALERGAKAQSDWDERMSAYAAAFPELARDLRARLGGELPLGWDADIPQFPADPKGLATRVAGGQVMNAFAKKLPALCGGSADLDPSTFTALKGLGDFNPAVVPGEDTEGSDGGGWSRAGRNFHYGVREHAMAAIGNGLAAHGGFIPFDATFLIFSDYMRPSIRLAALMGLHVVHVFTHDSVALGEDGPTHQPIEQLASLRAIPNLTVIRPADANETAEAWRVAVSSKKHPVALALTRQKVPTLDRQRHAGAEGLRKGAYVLREASSGQAALILIASGSEVGLILDAADKLEADGVATRCVSMPSWELFDAQSPDYREQVLPAGVAARLAVEMGATQGWLRYVGARGDVLGIDHFGASAPAEKLLQEFGFTVDNVVQRAKALLGK</sequence>
<proteinExistence type="inferred from homology"/>
<keyword evidence="21" id="KW-1185">Reference proteome</keyword>
<feature type="binding site" evidence="16">
    <location>
        <position position="172"/>
    </location>
    <ligand>
        <name>Mg(2+)</name>
        <dbReference type="ChEBI" id="CHEBI:18420"/>
    </ligand>
</feature>
<comment type="catalytic activity">
    <reaction evidence="11 18">
        <text>D-sedoheptulose 7-phosphate + D-glyceraldehyde 3-phosphate = aldehydo-D-ribose 5-phosphate + D-xylulose 5-phosphate</text>
        <dbReference type="Rhea" id="RHEA:10508"/>
        <dbReference type="ChEBI" id="CHEBI:57483"/>
        <dbReference type="ChEBI" id="CHEBI:57737"/>
        <dbReference type="ChEBI" id="CHEBI:58273"/>
        <dbReference type="ChEBI" id="CHEBI:59776"/>
        <dbReference type="EC" id="2.2.1.1"/>
    </reaction>
</comment>
<evidence type="ECO:0000256" key="1">
    <source>
        <dbReference type="ARBA" id="ARBA00001913"/>
    </source>
</evidence>
<dbReference type="InterPro" id="IPR009014">
    <property type="entry name" value="Transketo_C/PFOR_II"/>
</dbReference>
<feature type="binding site" evidence="14">
    <location>
        <position position="499"/>
    </location>
    <ligand>
        <name>substrate</name>
    </ligand>
</feature>
<evidence type="ECO:0000256" key="17">
    <source>
        <dbReference type="PIRSR" id="PIRSR605478-5"/>
    </source>
</evidence>
<dbReference type="CDD" id="cd02012">
    <property type="entry name" value="TPP_TK"/>
    <property type="match status" value="1"/>
</dbReference>
<evidence type="ECO:0000256" key="3">
    <source>
        <dbReference type="ARBA" id="ARBA00007131"/>
    </source>
</evidence>
<dbReference type="EMBL" id="AJXT01000048">
    <property type="protein sequence ID" value="EIL90872.1"/>
    <property type="molecule type" value="Genomic_DNA"/>
</dbReference>
<accession>I4VUI1</accession>
<dbReference type="FunFam" id="3.40.50.970:FF:000004">
    <property type="entry name" value="Transketolase"/>
    <property type="match status" value="1"/>
</dbReference>
<feature type="binding site" evidence="15">
    <location>
        <position position="83"/>
    </location>
    <ligand>
        <name>thiamine diphosphate</name>
        <dbReference type="ChEBI" id="CHEBI:58937"/>
    </ligand>
</feature>
<dbReference type="PATRIC" id="fig|1163407.3.peg.3133"/>
<dbReference type="InterPro" id="IPR005478">
    <property type="entry name" value="Transketolase_bac-like"/>
</dbReference>
<dbReference type="SUPFAM" id="SSF52922">
    <property type="entry name" value="TK C-terminal domain-like"/>
    <property type="match status" value="1"/>
</dbReference>
<evidence type="ECO:0000313" key="21">
    <source>
        <dbReference type="Proteomes" id="UP000003226"/>
    </source>
</evidence>
<evidence type="ECO:0000256" key="2">
    <source>
        <dbReference type="ARBA" id="ARBA00001941"/>
    </source>
</evidence>
<dbReference type="FunFam" id="3.40.50.970:FF:000003">
    <property type="entry name" value="Transketolase"/>
    <property type="match status" value="1"/>
</dbReference>
<dbReference type="PANTHER" id="PTHR43522">
    <property type="entry name" value="TRANSKETOLASE"/>
    <property type="match status" value="1"/>
</dbReference>
<comment type="subunit">
    <text evidence="4 18">Homodimer.</text>
</comment>
<dbReference type="GO" id="GO:0004802">
    <property type="term" value="F:transketolase activity"/>
    <property type="evidence" value="ECO:0007669"/>
    <property type="project" value="UniProtKB-UniRule"/>
</dbReference>
<feature type="binding site" evidence="15">
    <location>
        <position position="202"/>
    </location>
    <ligand>
        <name>thiamine diphosphate</name>
        <dbReference type="ChEBI" id="CHEBI:58937"/>
    </ligand>
</feature>
<feature type="binding site" evidence="14">
    <location>
        <position position="550"/>
    </location>
    <ligand>
        <name>substrate</name>
    </ligand>
</feature>
<dbReference type="NCBIfam" id="TIGR00232">
    <property type="entry name" value="tktlase_bact"/>
    <property type="match status" value="1"/>
</dbReference>
<dbReference type="Pfam" id="PF00456">
    <property type="entry name" value="Transketolase_N"/>
    <property type="match status" value="1"/>
</dbReference>
<dbReference type="AlphaFoldDB" id="I4VUI1"/>
<dbReference type="eggNOG" id="COG0021">
    <property type="taxonomic scope" value="Bacteria"/>
</dbReference>
<feature type="binding site" evidence="14">
    <location>
        <position position="491"/>
    </location>
    <ligand>
        <name>substrate</name>
    </ligand>
</feature>
<dbReference type="InterPro" id="IPR005474">
    <property type="entry name" value="Transketolase_N"/>
</dbReference>